<proteinExistence type="predicted"/>
<evidence type="ECO:0000313" key="4">
    <source>
        <dbReference type="Proteomes" id="UP001160499"/>
    </source>
</evidence>
<feature type="domain" description="SGNH hydrolase-type esterase" evidence="2">
    <location>
        <begin position="41"/>
        <end position="294"/>
    </location>
</feature>
<feature type="chain" id="PRO_5046587984" evidence="1">
    <location>
        <begin position="28"/>
        <end position="308"/>
    </location>
</feature>
<dbReference type="PANTHER" id="PTHR37981:SF1">
    <property type="entry name" value="SGNH HYDROLASE-TYPE ESTERASE DOMAIN-CONTAINING PROTEIN"/>
    <property type="match status" value="1"/>
</dbReference>
<dbReference type="Proteomes" id="UP001160499">
    <property type="component" value="Unassembled WGS sequence"/>
</dbReference>
<reference evidence="3 4" key="1">
    <citation type="submission" date="2023-04" db="EMBL/GenBank/DDBJ databases">
        <title>Forest soil microbial communities from Buena Vista Peninsula, Colon Province, Panama.</title>
        <authorList>
            <person name="Bouskill N."/>
        </authorList>
    </citation>
    <scope>NUCLEOTIDE SEQUENCE [LARGE SCALE GENOMIC DNA]</scope>
    <source>
        <strain evidence="3 4">GGS1</strain>
    </source>
</reference>
<dbReference type="PANTHER" id="PTHR37981">
    <property type="entry name" value="LIPASE 2"/>
    <property type="match status" value="1"/>
</dbReference>
<comment type="caution">
    <text evidence="3">The sequence shown here is derived from an EMBL/GenBank/DDBJ whole genome shotgun (WGS) entry which is preliminary data.</text>
</comment>
<dbReference type="EMBL" id="JARXVH010000016">
    <property type="protein sequence ID" value="MDH6220461.1"/>
    <property type="molecule type" value="Genomic_DNA"/>
</dbReference>
<keyword evidence="1" id="KW-0732">Signal</keyword>
<evidence type="ECO:0000313" key="3">
    <source>
        <dbReference type="EMBL" id="MDH6220461.1"/>
    </source>
</evidence>
<protein>
    <submittedName>
        <fullName evidence="3">Lysophospholipase L1-like esterase</fullName>
    </submittedName>
</protein>
<dbReference type="Pfam" id="PF13472">
    <property type="entry name" value="Lipase_GDSL_2"/>
    <property type="match status" value="1"/>
</dbReference>
<name>A0ABT6LVX5_9ACTN</name>
<organism evidence="3 4">
    <name type="scientific">Streptomyces pseudovenezuelae</name>
    <dbReference type="NCBI Taxonomy" id="67350"/>
    <lineage>
        <taxon>Bacteria</taxon>
        <taxon>Bacillati</taxon>
        <taxon>Actinomycetota</taxon>
        <taxon>Actinomycetes</taxon>
        <taxon>Kitasatosporales</taxon>
        <taxon>Streptomycetaceae</taxon>
        <taxon>Streptomyces</taxon>
        <taxon>Streptomyces aurantiacus group</taxon>
    </lineage>
</organism>
<keyword evidence="4" id="KW-1185">Reference proteome</keyword>
<evidence type="ECO:0000259" key="2">
    <source>
        <dbReference type="Pfam" id="PF13472"/>
    </source>
</evidence>
<dbReference type="CDD" id="cd01823">
    <property type="entry name" value="SEST_like"/>
    <property type="match status" value="1"/>
</dbReference>
<dbReference type="InterPro" id="IPR013830">
    <property type="entry name" value="SGNH_hydro"/>
</dbReference>
<feature type="signal peptide" evidence="1">
    <location>
        <begin position="1"/>
        <end position="27"/>
    </location>
</feature>
<evidence type="ECO:0000256" key="1">
    <source>
        <dbReference type="SAM" id="SignalP"/>
    </source>
</evidence>
<dbReference type="InterPro" id="IPR037460">
    <property type="entry name" value="SEST-like"/>
</dbReference>
<gene>
    <name evidence="3" type="ORF">M2283_007801</name>
</gene>
<dbReference type="InterPro" id="IPR036514">
    <property type="entry name" value="SGNH_hydro_sf"/>
</dbReference>
<accession>A0ABT6LVX5</accession>
<sequence>MKTSVRAGLAGVLAFGTLAAVVGLAHRDDGDPSPPKGPYVALGDSYTAGPKIPDQHGAPAGCDRSDRNYPTLVARRLGLPTAQFKDVSCTGATLSDLTAAQTTDDGTNRAQLSALSARTRLVTLGIGGNDIGFASTIEQCVTRGVLYFAMGGGEFAGGDAPCRSRYASGDTDKVRKKIDAAGRQLSRTLGEIERRAPKARVYVVGYPAILPAKTAGCGREMGLAPGDVTYLHEKEQQLNTMLRERAEATGAHYVDTYTPSVGRDACSARDARWIEPLVPQSSAAPVHPNERGERGMADAVLKAVGASG</sequence>
<dbReference type="SUPFAM" id="SSF52266">
    <property type="entry name" value="SGNH hydrolase"/>
    <property type="match status" value="1"/>
</dbReference>
<dbReference type="Gene3D" id="3.40.50.1110">
    <property type="entry name" value="SGNH hydrolase"/>
    <property type="match status" value="1"/>
</dbReference>
<dbReference type="RefSeq" id="WP_280881223.1">
    <property type="nucleotide sequence ID" value="NZ_JARXVH010000016.1"/>
</dbReference>